<organism evidence="1 2">
    <name type="scientific">Paragonimus westermani</name>
    <dbReference type="NCBI Taxonomy" id="34504"/>
    <lineage>
        <taxon>Eukaryota</taxon>
        <taxon>Metazoa</taxon>
        <taxon>Spiralia</taxon>
        <taxon>Lophotrochozoa</taxon>
        <taxon>Platyhelminthes</taxon>
        <taxon>Trematoda</taxon>
        <taxon>Digenea</taxon>
        <taxon>Plagiorchiida</taxon>
        <taxon>Troglotremata</taxon>
        <taxon>Troglotrematidae</taxon>
        <taxon>Paragonimus</taxon>
    </lineage>
</organism>
<gene>
    <name evidence="1" type="ORF">P879_05310</name>
</gene>
<dbReference type="AlphaFoldDB" id="A0A8T0DC82"/>
<sequence length="126" mass="13849">MFVQDPCTRIVSLADTEEQVARPCNPRHRPANGTIIHAFGVRLLTLKLGFRGDSRRIFVAAADPSAIIGIKFLRYSDLLVDTRHQKSIDAVACLIFDGNRTTATIAGPIYPILVTPSSFSELLQIV</sequence>
<evidence type="ECO:0000313" key="2">
    <source>
        <dbReference type="Proteomes" id="UP000699462"/>
    </source>
</evidence>
<dbReference type="EMBL" id="JTDF01007580">
    <property type="protein sequence ID" value="KAF8564956.1"/>
    <property type="molecule type" value="Genomic_DNA"/>
</dbReference>
<dbReference type="Proteomes" id="UP000699462">
    <property type="component" value="Unassembled WGS sequence"/>
</dbReference>
<dbReference type="OrthoDB" id="6144264at2759"/>
<name>A0A8T0DC82_9TREM</name>
<keyword evidence="2" id="KW-1185">Reference proteome</keyword>
<evidence type="ECO:0000313" key="1">
    <source>
        <dbReference type="EMBL" id="KAF8564956.1"/>
    </source>
</evidence>
<proteinExistence type="predicted"/>
<reference evidence="1 2" key="1">
    <citation type="submission" date="2019-07" db="EMBL/GenBank/DDBJ databases">
        <title>Annotation for the trematode Paragonimus westermani.</title>
        <authorList>
            <person name="Choi Y.-J."/>
        </authorList>
    </citation>
    <scope>NUCLEOTIDE SEQUENCE [LARGE SCALE GENOMIC DNA]</scope>
    <source>
        <strain evidence="1">180907_Pwestermani</strain>
    </source>
</reference>
<protein>
    <submittedName>
        <fullName evidence="1">Uncharacterized protein</fullName>
    </submittedName>
</protein>
<comment type="caution">
    <text evidence="1">The sequence shown here is derived from an EMBL/GenBank/DDBJ whole genome shotgun (WGS) entry which is preliminary data.</text>
</comment>
<accession>A0A8T0DC82</accession>